<dbReference type="PROSITE" id="PS51762">
    <property type="entry name" value="GH16_2"/>
    <property type="match status" value="1"/>
</dbReference>
<evidence type="ECO:0000256" key="6">
    <source>
        <dbReference type="ARBA" id="ARBA00022622"/>
    </source>
</evidence>
<organism evidence="19 20">
    <name type="scientific">Aspergillus ustus</name>
    <dbReference type="NCBI Taxonomy" id="40382"/>
    <lineage>
        <taxon>Eukaryota</taxon>
        <taxon>Fungi</taxon>
        <taxon>Dikarya</taxon>
        <taxon>Ascomycota</taxon>
        <taxon>Pezizomycotina</taxon>
        <taxon>Eurotiomycetes</taxon>
        <taxon>Eurotiomycetidae</taxon>
        <taxon>Eurotiales</taxon>
        <taxon>Aspergillaceae</taxon>
        <taxon>Aspergillus</taxon>
        <taxon>Aspergillus subgen. Nidulantes</taxon>
    </lineage>
</organism>
<dbReference type="CDD" id="cd02181">
    <property type="entry name" value="GH16_fungal_Lam16A_glucanase"/>
    <property type="match status" value="1"/>
</dbReference>
<evidence type="ECO:0000256" key="4">
    <source>
        <dbReference type="ARBA" id="ARBA00012599"/>
    </source>
</evidence>
<dbReference type="EC" id="3.2.1.6" evidence="4"/>
<comment type="catalytic activity">
    <reaction evidence="1">
        <text>Endohydrolysis of (1-&gt;3)- or (1-&gt;4)-linkages in beta-D-glucans when the glucose residue whose reducing group is involved in the linkage to be hydrolyzed is itself substituted at C-3.</text>
        <dbReference type="EC" id="3.2.1.6"/>
    </reaction>
</comment>
<dbReference type="InterPro" id="IPR013320">
    <property type="entry name" value="ConA-like_dom_sf"/>
</dbReference>
<dbReference type="FunFam" id="2.60.120.200:FF:000114">
    <property type="entry name" value="Probable endo-1,3(4)-beta-glucanase NFIA_089530"/>
    <property type="match status" value="1"/>
</dbReference>
<evidence type="ECO:0000256" key="3">
    <source>
        <dbReference type="ARBA" id="ARBA00006865"/>
    </source>
</evidence>
<evidence type="ECO:0000256" key="7">
    <source>
        <dbReference type="ARBA" id="ARBA00022729"/>
    </source>
</evidence>
<feature type="region of interest" description="Disordered" evidence="16">
    <location>
        <begin position="336"/>
        <end position="407"/>
    </location>
</feature>
<keyword evidence="9" id="KW-0136">Cellulose degradation</keyword>
<dbReference type="InterPro" id="IPR050546">
    <property type="entry name" value="Glycosyl_Hydrlase_16"/>
</dbReference>
<keyword evidence="7 17" id="KW-0732">Signal</keyword>
<dbReference type="Proteomes" id="UP000053475">
    <property type="component" value="Unassembled WGS sequence"/>
</dbReference>
<evidence type="ECO:0000256" key="11">
    <source>
        <dbReference type="ARBA" id="ARBA00023180"/>
    </source>
</evidence>
<evidence type="ECO:0000256" key="16">
    <source>
        <dbReference type="SAM" id="MobiDB-lite"/>
    </source>
</evidence>
<accession>A0A0C1EH64</accession>
<keyword evidence="5" id="KW-1003">Cell membrane</keyword>
<evidence type="ECO:0000256" key="1">
    <source>
        <dbReference type="ARBA" id="ARBA00000124"/>
    </source>
</evidence>
<dbReference type="Gene3D" id="2.60.120.200">
    <property type="match status" value="1"/>
</dbReference>
<keyword evidence="6" id="KW-0336">GPI-anchor</keyword>
<proteinExistence type="inferred from homology"/>
<dbReference type="PANTHER" id="PTHR10963:SF58">
    <property type="entry name" value="ENDO-1,3(4)-BETA-GLUCANASE XGEA"/>
    <property type="match status" value="1"/>
</dbReference>
<evidence type="ECO:0000313" key="20">
    <source>
        <dbReference type="Proteomes" id="UP000053475"/>
    </source>
</evidence>
<evidence type="ECO:0000256" key="17">
    <source>
        <dbReference type="SAM" id="SignalP"/>
    </source>
</evidence>
<evidence type="ECO:0000256" key="12">
    <source>
        <dbReference type="ARBA" id="ARBA00023277"/>
    </source>
</evidence>
<protein>
    <recommendedName>
        <fullName evidence="4">endo-1,3(4)-beta-glucanase</fullName>
        <ecNumber evidence="4">3.2.1.6</ecNumber>
    </recommendedName>
</protein>
<keyword evidence="14" id="KW-0326">Glycosidase</keyword>
<dbReference type="Pfam" id="PF26113">
    <property type="entry name" value="GH16_XgeA"/>
    <property type="match status" value="1"/>
</dbReference>
<reference evidence="19 20" key="1">
    <citation type="submission" date="2014-11" db="EMBL/GenBank/DDBJ databases">
        <title>Genomics derived discovery of secondary metabolites biosynthetic gene clusters in Aspergillus ustus.</title>
        <authorList>
            <person name="Pi B."/>
            <person name="Dai F."/>
            <person name="Song X."/>
            <person name="Zhu C."/>
            <person name="Li H."/>
            <person name="Yu D."/>
        </authorList>
    </citation>
    <scope>NUCLEOTIDE SEQUENCE [LARGE SCALE GENOMIC DNA]</scope>
    <source>
        <strain evidence="19 20">3.3904</strain>
    </source>
</reference>
<keyword evidence="10" id="KW-0472">Membrane</keyword>
<dbReference type="SUPFAM" id="SSF49899">
    <property type="entry name" value="Concanavalin A-like lectins/glucanases"/>
    <property type="match status" value="1"/>
</dbReference>
<dbReference type="GO" id="GO:0005886">
    <property type="term" value="C:plasma membrane"/>
    <property type="evidence" value="ECO:0007669"/>
    <property type="project" value="UniProtKB-SubCell"/>
</dbReference>
<dbReference type="GO" id="GO:0030245">
    <property type="term" value="P:cellulose catabolic process"/>
    <property type="evidence" value="ECO:0007669"/>
    <property type="project" value="UniProtKB-KW"/>
</dbReference>
<keyword evidence="12" id="KW-0119">Carbohydrate metabolism</keyword>
<keyword evidence="20" id="KW-1185">Reference proteome</keyword>
<feature type="compositionally biased region" description="Low complexity" evidence="16">
    <location>
        <begin position="442"/>
        <end position="464"/>
    </location>
</feature>
<comment type="caution">
    <text evidence="19">The sequence shown here is derived from an EMBL/GenBank/DDBJ whole genome shotgun (WGS) entry which is preliminary data.</text>
</comment>
<evidence type="ECO:0000313" key="19">
    <source>
        <dbReference type="EMBL" id="KIA75989.1"/>
    </source>
</evidence>
<evidence type="ECO:0000256" key="8">
    <source>
        <dbReference type="ARBA" id="ARBA00022801"/>
    </source>
</evidence>
<evidence type="ECO:0000256" key="15">
    <source>
        <dbReference type="ARBA" id="ARBA00023326"/>
    </source>
</evidence>
<dbReference type="EMBL" id="JOMC01000015">
    <property type="protein sequence ID" value="KIA75989.1"/>
    <property type="molecule type" value="Genomic_DNA"/>
</dbReference>
<sequence>MSSSSVLRSVGALAASAVLLPSMVQATSTYKLATSWEGENILDHFNFFDRADPTNGFVTYVNQSYAENSGLAKITDTGSLYLGVDYDTVLSPSGPGRESIRIESNEYFDQGLYVFDIQHMPGSICGTWPAFWTVGPNWPYDGEIDFIEGVNLHEANKIVLHTSGSCDVGGGYEMSGDLTSSECGDASGTIGCVVSGEQGSSGTPFNKQGGGVYAMEWQAEYLKIWFFPRASIPASITAGSPDTSEFGTPMAHLQGSCDFQERFTHQKLILDTTFCGEWAGAVYGDSGCPLSDASNPMQSCINYVAENPAKFKEAYWELNYIKIYQTGIAGIAEATETAASTSSTTKTEVAETTTTTTTTKTTTSTAEETALPSTTSTTTVSATSTTTTTTTTAPAASAPSDVAAEEVPSVSKITSFVTITTTLCPVESLQTAAVIPESSSEAPVVETTSTPAAAPPATTESAVEVPAPPATVSPSTITSHPVIPSSVPPTSIIYTAPEGSSFESWEIVSSSSEFVTVPTAASPITTESPDYSDYPSSIIDTDGTPTLPSSPVFTGAGSRLSINVAAIIGAVALILLV</sequence>
<evidence type="ECO:0000256" key="5">
    <source>
        <dbReference type="ARBA" id="ARBA00022475"/>
    </source>
</evidence>
<dbReference type="GO" id="GO:0098552">
    <property type="term" value="C:side of membrane"/>
    <property type="evidence" value="ECO:0007669"/>
    <property type="project" value="UniProtKB-KW"/>
</dbReference>
<dbReference type="AlphaFoldDB" id="A0A0C1EH64"/>
<name>A0A0C1EH64_ASPUT</name>
<dbReference type="GO" id="GO:0052861">
    <property type="term" value="F:endo-1,3(4)-beta-glucanase activity"/>
    <property type="evidence" value="ECO:0007669"/>
    <property type="project" value="UniProtKB-EC"/>
</dbReference>
<evidence type="ECO:0000256" key="2">
    <source>
        <dbReference type="ARBA" id="ARBA00004609"/>
    </source>
</evidence>
<keyword evidence="13" id="KW-0449">Lipoprotein</keyword>
<evidence type="ECO:0000259" key="18">
    <source>
        <dbReference type="PROSITE" id="PS51762"/>
    </source>
</evidence>
<evidence type="ECO:0000256" key="13">
    <source>
        <dbReference type="ARBA" id="ARBA00023288"/>
    </source>
</evidence>
<comment type="similarity">
    <text evidence="3">Belongs to the glycosyl hydrolase 16 family.</text>
</comment>
<comment type="subcellular location">
    <subcellularLocation>
        <location evidence="2">Cell membrane</location>
        <topology evidence="2">Lipid-anchor</topology>
        <topology evidence="2">GPI-anchor</topology>
    </subcellularLocation>
</comment>
<feature type="domain" description="GH16" evidence="18">
    <location>
        <begin position="34"/>
        <end position="287"/>
    </location>
</feature>
<feature type="signal peptide" evidence="17">
    <location>
        <begin position="1"/>
        <end position="26"/>
    </location>
</feature>
<keyword evidence="11" id="KW-0325">Glycoprotein</keyword>
<feature type="compositionally biased region" description="Low complexity" evidence="16">
    <location>
        <begin position="336"/>
        <end position="406"/>
    </location>
</feature>
<dbReference type="PANTHER" id="PTHR10963">
    <property type="entry name" value="GLYCOSYL HYDROLASE-RELATED"/>
    <property type="match status" value="1"/>
</dbReference>
<feature type="region of interest" description="Disordered" evidence="16">
    <location>
        <begin position="436"/>
        <end position="477"/>
    </location>
</feature>
<feature type="chain" id="PRO_5002131591" description="endo-1,3(4)-beta-glucanase" evidence="17">
    <location>
        <begin position="27"/>
        <end position="577"/>
    </location>
</feature>
<evidence type="ECO:0000256" key="10">
    <source>
        <dbReference type="ARBA" id="ARBA00023136"/>
    </source>
</evidence>
<evidence type="ECO:0000256" key="9">
    <source>
        <dbReference type="ARBA" id="ARBA00023001"/>
    </source>
</evidence>
<keyword evidence="8" id="KW-0378">Hydrolase</keyword>
<dbReference type="InterPro" id="IPR000757">
    <property type="entry name" value="Beta-glucanase-like"/>
</dbReference>
<keyword evidence="15" id="KW-0624">Polysaccharide degradation</keyword>
<gene>
    <name evidence="19" type="ORF">HK57_00166</name>
</gene>
<evidence type="ECO:0000256" key="14">
    <source>
        <dbReference type="ARBA" id="ARBA00023295"/>
    </source>
</evidence>